<accession>A0AAE0DMQ5</accession>
<dbReference type="Proteomes" id="UP001276659">
    <property type="component" value="Unassembled WGS sequence"/>
</dbReference>
<comment type="caution">
    <text evidence="2">The sequence shown here is derived from an EMBL/GenBank/DDBJ whole genome shotgun (WGS) entry which is preliminary data.</text>
</comment>
<evidence type="ECO:0000313" key="3">
    <source>
        <dbReference type="Proteomes" id="UP001276659"/>
    </source>
</evidence>
<protein>
    <submittedName>
        <fullName evidence="2">Uncharacterized protein</fullName>
    </submittedName>
</protein>
<keyword evidence="1" id="KW-0732">Signal</keyword>
<dbReference type="AlphaFoldDB" id="A0AAE0DMQ5"/>
<feature type="chain" id="PRO_5041982903" evidence="1">
    <location>
        <begin position="20"/>
        <end position="110"/>
    </location>
</feature>
<sequence length="110" mass="11239">MQTFSIAAAIALLATQVCSAPASIKTEARQFQAQLTFNGADPEAYFTMSVPADGTEFTIYNDLSVTSITLLGGATCTFTGIDGSNTVVVGADTVPVGPPQTQVSGVCDAL</sequence>
<dbReference type="EMBL" id="JASNWA010000006">
    <property type="protein sequence ID" value="KAK3175260.1"/>
    <property type="molecule type" value="Genomic_DNA"/>
</dbReference>
<proteinExistence type="predicted"/>
<keyword evidence="3" id="KW-1185">Reference proteome</keyword>
<reference evidence="2" key="1">
    <citation type="submission" date="2022-11" db="EMBL/GenBank/DDBJ databases">
        <title>Chromosomal genome sequence assembly and mating type (MAT) locus characterization of the leprose asexual lichenized fungus Lepraria neglecta (Nyl.) Erichsen.</title>
        <authorList>
            <person name="Allen J.L."/>
            <person name="Pfeffer B."/>
        </authorList>
    </citation>
    <scope>NUCLEOTIDE SEQUENCE</scope>
    <source>
        <strain evidence="2">Allen 5258</strain>
    </source>
</reference>
<feature type="signal peptide" evidence="1">
    <location>
        <begin position="1"/>
        <end position="19"/>
    </location>
</feature>
<organism evidence="2 3">
    <name type="scientific">Lepraria neglecta</name>
    <dbReference type="NCBI Taxonomy" id="209136"/>
    <lineage>
        <taxon>Eukaryota</taxon>
        <taxon>Fungi</taxon>
        <taxon>Dikarya</taxon>
        <taxon>Ascomycota</taxon>
        <taxon>Pezizomycotina</taxon>
        <taxon>Lecanoromycetes</taxon>
        <taxon>OSLEUM clade</taxon>
        <taxon>Lecanoromycetidae</taxon>
        <taxon>Lecanorales</taxon>
        <taxon>Lecanorineae</taxon>
        <taxon>Stereocaulaceae</taxon>
        <taxon>Lepraria</taxon>
    </lineage>
</organism>
<evidence type="ECO:0000313" key="2">
    <source>
        <dbReference type="EMBL" id="KAK3175260.1"/>
    </source>
</evidence>
<gene>
    <name evidence="2" type="ORF">OEA41_002507</name>
</gene>
<name>A0AAE0DMQ5_9LECA</name>
<evidence type="ECO:0000256" key="1">
    <source>
        <dbReference type="SAM" id="SignalP"/>
    </source>
</evidence>